<dbReference type="GO" id="GO:0015144">
    <property type="term" value="F:carbohydrate transmembrane transporter activity"/>
    <property type="evidence" value="ECO:0007669"/>
    <property type="project" value="InterPro"/>
</dbReference>
<feature type="transmembrane region" description="Helical" evidence="8">
    <location>
        <begin position="114"/>
        <end position="135"/>
    </location>
</feature>
<evidence type="ECO:0000256" key="7">
    <source>
        <dbReference type="ARBA" id="ARBA00023136"/>
    </source>
</evidence>
<evidence type="ECO:0000256" key="8">
    <source>
        <dbReference type="SAM" id="Phobius"/>
    </source>
</evidence>
<evidence type="ECO:0000256" key="4">
    <source>
        <dbReference type="ARBA" id="ARBA00022597"/>
    </source>
</evidence>
<dbReference type="InterPro" id="IPR010651">
    <property type="entry name" value="Sugar_transport"/>
</dbReference>
<keyword evidence="6 8" id="KW-1133">Transmembrane helix</keyword>
<keyword evidence="7 8" id="KW-0472">Membrane</keyword>
<dbReference type="PANTHER" id="PTHR16119:SF17">
    <property type="entry name" value="TRANSMEMBRANE PROTEIN 144"/>
    <property type="match status" value="1"/>
</dbReference>
<feature type="transmembrane region" description="Helical" evidence="8">
    <location>
        <begin position="57"/>
        <end position="78"/>
    </location>
</feature>
<feature type="transmembrane region" description="Helical" evidence="8">
    <location>
        <begin position="151"/>
        <end position="168"/>
    </location>
</feature>
<evidence type="ECO:0000256" key="1">
    <source>
        <dbReference type="ARBA" id="ARBA00004651"/>
    </source>
</evidence>
<dbReference type="EMBL" id="JARPXL010000014">
    <property type="protein sequence ID" value="MDT2545426.1"/>
    <property type="molecule type" value="Genomic_DNA"/>
</dbReference>
<dbReference type="GO" id="GO:0005886">
    <property type="term" value="C:plasma membrane"/>
    <property type="evidence" value="ECO:0007669"/>
    <property type="project" value="UniProtKB-SubCell"/>
</dbReference>
<feature type="transmembrane region" description="Helical" evidence="8">
    <location>
        <begin position="267"/>
        <end position="284"/>
    </location>
</feature>
<evidence type="ECO:0000256" key="3">
    <source>
        <dbReference type="ARBA" id="ARBA00022448"/>
    </source>
</evidence>
<dbReference type="Proteomes" id="UP001254770">
    <property type="component" value="Unassembled WGS sequence"/>
</dbReference>
<dbReference type="RefSeq" id="WP_028020279.1">
    <property type="nucleotide sequence ID" value="NZ_CABLCA010000004.1"/>
</dbReference>
<evidence type="ECO:0000256" key="5">
    <source>
        <dbReference type="ARBA" id="ARBA00022692"/>
    </source>
</evidence>
<dbReference type="Proteomes" id="UP001249240">
    <property type="component" value="Unassembled WGS sequence"/>
</dbReference>
<comment type="caution">
    <text evidence="9">The sequence shown here is derived from an EMBL/GenBank/DDBJ whole genome shotgun (WGS) entry which is preliminary data.</text>
</comment>
<feature type="transmembrane region" description="Helical" evidence="8">
    <location>
        <begin position="210"/>
        <end position="231"/>
    </location>
</feature>
<dbReference type="CDD" id="cd23110">
    <property type="entry name" value="GRP"/>
    <property type="match status" value="1"/>
</dbReference>
<evidence type="ECO:0000313" key="10">
    <source>
        <dbReference type="EMBL" id="MDT2545426.1"/>
    </source>
</evidence>
<dbReference type="InterPro" id="IPR037185">
    <property type="entry name" value="EmrE-like"/>
</dbReference>
<keyword evidence="3" id="KW-0813">Transport</keyword>
<feature type="transmembrane region" description="Helical" evidence="8">
    <location>
        <begin position="29"/>
        <end position="48"/>
    </location>
</feature>
<dbReference type="EMBL" id="JARPXM010000001">
    <property type="protein sequence ID" value="MDT2536685.1"/>
    <property type="molecule type" value="Genomic_DNA"/>
</dbReference>
<name>A0AAP5KCD7_9ENTE</name>
<protein>
    <submittedName>
        <fullName evidence="9">GRP family sugar transporter</fullName>
    </submittedName>
</protein>
<keyword evidence="5 8" id="KW-0812">Transmembrane</keyword>
<feature type="transmembrane region" description="Helical" evidence="8">
    <location>
        <begin position="180"/>
        <end position="198"/>
    </location>
</feature>
<reference evidence="9" key="1">
    <citation type="submission" date="2023-03" db="EMBL/GenBank/DDBJ databases">
        <authorList>
            <person name="Shen W."/>
            <person name="Cai J."/>
        </authorList>
    </citation>
    <scope>NUCLEOTIDE SEQUENCE</scope>
    <source>
        <strain evidence="9">B646-2</strain>
        <strain evidence="10">Y15</strain>
    </source>
</reference>
<evidence type="ECO:0000256" key="2">
    <source>
        <dbReference type="ARBA" id="ARBA00006117"/>
    </source>
</evidence>
<dbReference type="Pfam" id="PF06800">
    <property type="entry name" value="Sugar_transport"/>
    <property type="match status" value="1"/>
</dbReference>
<accession>A0AAP5KCD7</accession>
<evidence type="ECO:0000313" key="11">
    <source>
        <dbReference type="Proteomes" id="UP001249240"/>
    </source>
</evidence>
<evidence type="ECO:0000256" key="6">
    <source>
        <dbReference type="ARBA" id="ARBA00022989"/>
    </source>
</evidence>
<dbReference type="GeneID" id="67041962"/>
<dbReference type="SUPFAM" id="SSF103481">
    <property type="entry name" value="Multidrug resistance efflux transporter EmrE"/>
    <property type="match status" value="1"/>
</dbReference>
<dbReference type="PANTHER" id="PTHR16119">
    <property type="entry name" value="TRANSMEMBRANE PROTEIN 144"/>
    <property type="match status" value="1"/>
</dbReference>
<dbReference type="AlphaFoldDB" id="A0AAP5KCD7"/>
<gene>
    <name evidence="10" type="ORF">P7D69_13830</name>
    <name evidence="9" type="ORF">P7D78_00990</name>
</gene>
<comment type="subcellular location">
    <subcellularLocation>
        <location evidence="1">Cell membrane</location>
        <topology evidence="1">Multi-pass membrane protein</topology>
    </subcellularLocation>
</comment>
<dbReference type="Gene3D" id="1.10.3730.20">
    <property type="match status" value="1"/>
</dbReference>
<sequence length="285" mass="30914">MIILYLLPALGWGFMPIIAKMTNAKPINQLLGTTTVALLIGTLFTFIVQPSYNSGRLLAAVFSGCFWSIGQYLQFYSFQLLPVSEAMPISNGTQLIGATFIAALFFGEWSNMKMASVGTGGILLIIVGIILTSYLEKKNDTTLLKPTKSKAITCLLLSSLALTVYVTLPQAFQTSGAEVLFPQAIGMWFLSIVLSFGKRDEISWRQVRKNFGTGIAWSIANISLFLAIPIIGVAKSFTFSQLAVLISIYAGLVLLKVKKTKIELRMISLGAALITIGILLIGSIK</sequence>
<keyword evidence="4 9" id="KW-0762">Sugar transport</keyword>
<organism evidence="9 11">
    <name type="scientific">Enterococcus raffinosus</name>
    <dbReference type="NCBI Taxonomy" id="71452"/>
    <lineage>
        <taxon>Bacteria</taxon>
        <taxon>Bacillati</taxon>
        <taxon>Bacillota</taxon>
        <taxon>Bacilli</taxon>
        <taxon>Lactobacillales</taxon>
        <taxon>Enterococcaceae</taxon>
        <taxon>Enterococcus</taxon>
    </lineage>
</organism>
<comment type="similarity">
    <text evidence="2">Belongs to the GRP transporter (TC 2.A.7.5) family.</text>
</comment>
<proteinExistence type="inferred from homology"/>
<evidence type="ECO:0000313" key="9">
    <source>
        <dbReference type="EMBL" id="MDT2536685.1"/>
    </source>
</evidence>
<feature type="transmembrane region" description="Helical" evidence="8">
    <location>
        <begin position="237"/>
        <end position="255"/>
    </location>
</feature>